<dbReference type="InterPro" id="IPR005793">
    <property type="entry name" value="Formyl_trans_C"/>
</dbReference>
<comment type="function">
    <text evidence="1 8">Attaches a formyl group to the free amino group of methionyl-tRNA(fMet). The formyl group appears to play a dual role in the initiator identity of N-formylmethionyl-tRNA by promoting its recognition by IF2 and preventing the misappropriation of this tRNA by the elongation apparatus.</text>
</comment>
<evidence type="ECO:0000256" key="8">
    <source>
        <dbReference type="HAMAP-Rule" id="MF_00182"/>
    </source>
</evidence>
<dbReference type="InterPro" id="IPR044135">
    <property type="entry name" value="Met-tRNA-FMT_C"/>
</dbReference>
<evidence type="ECO:0000256" key="6">
    <source>
        <dbReference type="ARBA" id="ARBA00022917"/>
    </source>
</evidence>
<keyword evidence="5 8" id="KW-0808">Transferase</keyword>
<dbReference type="STRING" id="1122156.SAMN02745117_02322"/>
<dbReference type="RefSeq" id="WP_073356842.1">
    <property type="nucleotide sequence ID" value="NZ_FQUZ01000031.1"/>
</dbReference>
<dbReference type="Gene3D" id="3.40.50.170">
    <property type="entry name" value="Formyl transferase, N-terminal domain"/>
    <property type="match status" value="1"/>
</dbReference>
<dbReference type="InterPro" id="IPR005794">
    <property type="entry name" value="Fmt"/>
</dbReference>
<sequence length="324" mass="35104">MRIGFAGTPEFARTALQALLDDGQSVPLVLTQPDRPAGRGMKLQASSVKQLAVQQGIDVAQPTSLRLDGRFAEEAESARQQLEQAQLDVLIVAAYGLLLPRWVLELPRYGCLNIHASLLPRWRGAAPIHRAIEAGDSSTGITIMQMDEGLDTGDMLLTQSLDIAPYDTTASLHDRLATLGGRLIVDAVHQLPHATLQRVPQPADGISYAHKIGKAESLLDWREPADVLERRIRAFNPFPVAQASLHGQMLKIWAALALPSDTEHTAQPGQIVQVQNNGIDVACGGQTALRLTTLQRPGGKRLDVAQWLHGFAVQAGECFQTPQA</sequence>
<gene>
    <name evidence="8" type="primary">fmt</name>
    <name evidence="11" type="ORF">SAMN02745117_02322</name>
</gene>
<dbReference type="InterPro" id="IPR011034">
    <property type="entry name" value="Formyl_transferase-like_C_sf"/>
</dbReference>
<dbReference type="GO" id="GO:0004479">
    <property type="term" value="F:methionyl-tRNA formyltransferase activity"/>
    <property type="evidence" value="ECO:0007669"/>
    <property type="project" value="UniProtKB-UniRule"/>
</dbReference>
<dbReference type="CDD" id="cd08646">
    <property type="entry name" value="FMT_core_Met-tRNA-FMT_N"/>
    <property type="match status" value="1"/>
</dbReference>
<evidence type="ECO:0000259" key="10">
    <source>
        <dbReference type="Pfam" id="PF02911"/>
    </source>
</evidence>
<evidence type="ECO:0000256" key="4">
    <source>
        <dbReference type="ARBA" id="ARBA00016014"/>
    </source>
</evidence>
<evidence type="ECO:0000256" key="7">
    <source>
        <dbReference type="ARBA" id="ARBA00048558"/>
    </source>
</evidence>
<keyword evidence="6 8" id="KW-0648">Protein biosynthesis</keyword>
<dbReference type="OrthoDB" id="9802815at2"/>
<evidence type="ECO:0000256" key="2">
    <source>
        <dbReference type="ARBA" id="ARBA00010699"/>
    </source>
</evidence>
<dbReference type="InterPro" id="IPR002376">
    <property type="entry name" value="Formyl_transf_N"/>
</dbReference>
<dbReference type="InterPro" id="IPR037022">
    <property type="entry name" value="Formyl_trans_C_sf"/>
</dbReference>
<evidence type="ECO:0000313" key="12">
    <source>
        <dbReference type="Proteomes" id="UP000184327"/>
    </source>
</evidence>
<proteinExistence type="inferred from homology"/>
<dbReference type="NCBIfam" id="TIGR00460">
    <property type="entry name" value="fmt"/>
    <property type="match status" value="1"/>
</dbReference>
<evidence type="ECO:0000256" key="3">
    <source>
        <dbReference type="ARBA" id="ARBA00012261"/>
    </source>
</evidence>
<evidence type="ECO:0000313" key="11">
    <source>
        <dbReference type="EMBL" id="SHF62775.1"/>
    </source>
</evidence>
<dbReference type="PANTHER" id="PTHR11138">
    <property type="entry name" value="METHIONYL-TRNA FORMYLTRANSFERASE"/>
    <property type="match status" value="1"/>
</dbReference>
<dbReference type="AlphaFoldDB" id="A0A1M5D7D2"/>
<dbReference type="PROSITE" id="PS00373">
    <property type="entry name" value="GART"/>
    <property type="match status" value="1"/>
</dbReference>
<dbReference type="EMBL" id="FQUZ01000031">
    <property type="protein sequence ID" value="SHF62775.1"/>
    <property type="molecule type" value="Genomic_DNA"/>
</dbReference>
<evidence type="ECO:0000259" key="9">
    <source>
        <dbReference type="Pfam" id="PF00551"/>
    </source>
</evidence>
<dbReference type="InterPro" id="IPR041711">
    <property type="entry name" value="Met-tRNA-FMT_N"/>
</dbReference>
<evidence type="ECO:0000256" key="1">
    <source>
        <dbReference type="ARBA" id="ARBA00002606"/>
    </source>
</evidence>
<dbReference type="Pfam" id="PF02911">
    <property type="entry name" value="Formyl_trans_C"/>
    <property type="match status" value="1"/>
</dbReference>
<feature type="domain" description="Formyl transferase N-terminal" evidence="9">
    <location>
        <begin position="3"/>
        <end position="188"/>
    </location>
</feature>
<reference evidence="11 12" key="1">
    <citation type="submission" date="2016-11" db="EMBL/GenBank/DDBJ databases">
        <authorList>
            <person name="Jaros S."/>
            <person name="Januszkiewicz K."/>
            <person name="Wedrychowicz H."/>
        </authorList>
    </citation>
    <scope>NUCLEOTIDE SEQUENCE [LARGE SCALE GENOMIC DNA]</scope>
    <source>
        <strain evidence="11 12">DSM 16112</strain>
    </source>
</reference>
<dbReference type="SUPFAM" id="SSF53328">
    <property type="entry name" value="Formyltransferase"/>
    <property type="match status" value="1"/>
</dbReference>
<accession>A0A1M5D7D2</accession>
<dbReference type="EC" id="2.1.2.9" evidence="3 8"/>
<dbReference type="HAMAP" id="MF_00182">
    <property type="entry name" value="Formyl_trans"/>
    <property type="match status" value="1"/>
</dbReference>
<keyword evidence="12" id="KW-1185">Reference proteome</keyword>
<dbReference type="CDD" id="cd08704">
    <property type="entry name" value="Met_tRNA_FMT_C"/>
    <property type="match status" value="1"/>
</dbReference>
<dbReference type="PANTHER" id="PTHR11138:SF5">
    <property type="entry name" value="METHIONYL-TRNA FORMYLTRANSFERASE, MITOCHONDRIAL"/>
    <property type="match status" value="1"/>
</dbReference>
<feature type="binding site" evidence="8">
    <location>
        <begin position="117"/>
        <end position="120"/>
    </location>
    <ligand>
        <name>(6S)-5,6,7,8-tetrahydrofolate</name>
        <dbReference type="ChEBI" id="CHEBI:57453"/>
    </ligand>
</feature>
<dbReference type="Pfam" id="PF00551">
    <property type="entry name" value="Formyl_trans_N"/>
    <property type="match status" value="1"/>
</dbReference>
<evidence type="ECO:0000256" key="5">
    <source>
        <dbReference type="ARBA" id="ARBA00022679"/>
    </source>
</evidence>
<organism evidence="11 12">
    <name type="scientific">Lampropedia hyalina DSM 16112</name>
    <dbReference type="NCBI Taxonomy" id="1122156"/>
    <lineage>
        <taxon>Bacteria</taxon>
        <taxon>Pseudomonadati</taxon>
        <taxon>Pseudomonadota</taxon>
        <taxon>Betaproteobacteria</taxon>
        <taxon>Burkholderiales</taxon>
        <taxon>Comamonadaceae</taxon>
        <taxon>Lampropedia</taxon>
    </lineage>
</organism>
<name>A0A1M5D7D2_9BURK</name>
<dbReference type="Gene3D" id="3.10.25.10">
    <property type="entry name" value="Formyl transferase, C-terminal domain"/>
    <property type="match status" value="1"/>
</dbReference>
<comment type="similarity">
    <text evidence="2 8">Belongs to the Fmt family.</text>
</comment>
<dbReference type="GO" id="GO:0005829">
    <property type="term" value="C:cytosol"/>
    <property type="evidence" value="ECO:0007669"/>
    <property type="project" value="TreeGrafter"/>
</dbReference>
<dbReference type="Proteomes" id="UP000184327">
    <property type="component" value="Unassembled WGS sequence"/>
</dbReference>
<protein>
    <recommendedName>
        <fullName evidence="4 8">Methionyl-tRNA formyltransferase</fullName>
        <ecNumber evidence="3 8">2.1.2.9</ecNumber>
    </recommendedName>
</protein>
<dbReference type="InterPro" id="IPR036477">
    <property type="entry name" value="Formyl_transf_N_sf"/>
</dbReference>
<feature type="domain" description="Formyl transferase C-terminal" evidence="10">
    <location>
        <begin position="211"/>
        <end position="311"/>
    </location>
</feature>
<dbReference type="SUPFAM" id="SSF50486">
    <property type="entry name" value="FMT C-terminal domain-like"/>
    <property type="match status" value="1"/>
</dbReference>
<dbReference type="InterPro" id="IPR001555">
    <property type="entry name" value="GART_AS"/>
</dbReference>
<comment type="catalytic activity">
    <reaction evidence="7 8">
        <text>L-methionyl-tRNA(fMet) + (6R)-10-formyltetrahydrofolate = N-formyl-L-methionyl-tRNA(fMet) + (6S)-5,6,7,8-tetrahydrofolate + H(+)</text>
        <dbReference type="Rhea" id="RHEA:24380"/>
        <dbReference type="Rhea" id="RHEA-COMP:9952"/>
        <dbReference type="Rhea" id="RHEA-COMP:9953"/>
        <dbReference type="ChEBI" id="CHEBI:15378"/>
        <dbReference type="ChEBI" id="CHEBI:57453"/>
        <dbReference type="ChEBI" id="CHEBI:78530"/>
        <dbReference type="ChEBI" id="CHEBI:78844"/>
        <dbReference type="ChEBI" id="CHEBI:195366"/>
        <dbReference type="EC" id="2.1.2.9"/>
    </reaction>
</comment>